<dbReference type="OrthoDB" id="5010675at2759"/>
<comment type="caution">
    <text evidence="2">The sequence shown here is derived from an EMBL/GenBank/DDBJ whole genome shotgun (WGS) entry which is preliminary data.</text>
</comment>
<dbReference type="Proteomes" id="UP000651452">
    <property type="component" value="Unassembled WGS sequence"/>
</dbReference>
<proteinExistence type="predicted"/>
<feature type="region of interest" description="Disordered" evidence="1">
    <location>
        <begin position="503"/>
        <end position="532"/>
    </location>
</feature>
<sequence>MMEVFVASTTPAFTRLPVELFTMVLDQRYSSSSRTWSGDIVDHATLKSLRLACRQYAYLPRLLEKLFHGIRLVASSEQVYLAETLDLSVIKPYVKSIAMEPSKYSWAMTKDTFQDIVLVTPLQQFCYAMNRKGLQTMRTGKDFSNPIPIGRDQFADLGLTGFVQQYMDGKMPFSSAEIGEGFEHYMQHARCIHDMFETQQVQRAWTRVCMQLPNVQVFRVGRWEFDGRGESNWRNLGCDVQPHEHYYGRGHDKAVCRRLQEPVGEALYSTAIASLAAARAKITQLDIECVVDGNFAWARNGALDGLDLANLEILTFGPLGAEPREDYGSGSEREAAVHAHCNHAITTLLRKCSTSLQKLVLFPNFSCYDMDWPPSDITVPNEPLAFPALKSFTTGISLRLSSFTLFLHQCPVLEYLQLDGCHGDDGEWRELWDAIRNHPNRMTLKLDQLPCNSYAEVGVCHHTGEASGTAFSSDPWDNIGYSLENYLSGRRHWDRSLRMWFDEGSEESSEEEDSDESADEDMDSGSEVEEDE</sequence>
<reference evidence="2" key="2">
    <citation type="submission" date="2020-09" db="EMBL/GenBank/DDBJ databases">
        <title>Reference genome assembly for Australian Ascochyta lentis isolate Al4.</title>
        <authorList>
            <person name="Lee R.C."/>
            <person name="Farfan-Caceres L.M."/>
            <person name="Debler J.W."/>
            <person name="Williams A.H."/>
            <person name="Henares B.M."/>
        </authorList>
    </citation>
    <scope>NUCLEOTIDE SEQUENCE</scope>
    <source>
        <strain evidence="2">Al4</strain>
    </source>
</reference>
<dbReference type="AlphaFoldDB" id="A0A8H7J638"/>
<reference evidence="2" key="1">
    <citation type="submission" date="2018-12" db="EMBL/GenBank/DDBJ databases">
        <authorList>
            <person name="Syme R.A."/>
            <person name="Farfan-Caceres L."/>
            <person name="Lichtenzveig J."/>
        </authorList>
    </citation>
    <scope>NUCLEOTIDE SEQUENCE</scope>
    <source>
        <strain evidence="2">Al4</strain>
    </source>
</reference>
<dbReference type="SUPFAM" id="SSF52047">
    <property type="entry name" value="RNI-like"/>
    <property type="match status" value="1"/>
</dbReference>
<keyword evidence="3" id="KW-1185">Reference proteome</keyword>
<evidence type="ECO:0000313" key="3">
    <source>
        <dbReference type="Proteomes" id="UP000651452"/>
    </source>
</evidence>
<name>A0A8H7J638_9PLEO</name>
<evidence type="ECO:0000256" key="1">
    <source>
        <dbReference type="SAM" id="MobiDB-lite"/>
    </source>
</evidence>
<protein>
    <submittedName>
        <fullName evidence="2">Uncharacterized protein</fullName>
    </submittedName>
</protein>
<gene>
    <name evidence="2" type="ORF">EKO04_003759</name>
</gene>
<organism evidence="2 3">
    <name type="scientific">Ascochyta lentis</name>
    <dbReference type="NCBI Taxonomy" id="205686"/>
    <lineage>
        <taxon>Eukaryota</taxon>
        <taxon>Fungi</taxon>
        <taxon>Dikarya</taxon>
        <taxon>Ascomycota</taxon>
        <taxon>Pezizomycotina</taxon>
        <taxon>Dothideomycetes</taxon>
        <taxon>Pleosporomycetidae</taxon>
        <taxon>Pleosporales</taxon>
        <taxon>Pleosporineae</taxon>
        <taxon>Didymellaceae</taxon>
        <taxon>Ascochyta</taxon>
    </lineage>
</organism>
<dbReference type="EMBL" id="RZGK01000006">
    <property type="protein sequence ID" value="KAF9698539.1"/>
    <property type="molecule type" value="Genomic_DNA"/>
</dbReference>
<accession>A0A8H7J638</accession>
<evidence type="ECO:0000313" key="2">
    <source>
        <dbReference type="EMBL" id="KAF9698539.1"/>
    </source>
</evidence>